<dbReference type="AlphaFoldDB" id="Q08YQ4"/>
<feature type="region of interest" description="Disordered" evidence="5">
    <location>
        <begin position="40"/>
        <end position="88"/>
    </location>
</feature>
<sequence>MQRILAPVHSPRIFPPIRRWRASALTACFAASLAQAQGADGWNTFPPSSTPATEGGTGTSASPSSGKPPGMASSPSSPEAGAAPAPPQPAIVSTQERILPGGEAHTPSTLRNAWTDPKNLRHTASITGGVGLLRVAGADLGAPRLLRFSLTGEFFQNGNFPVLGADHTRTSGSFALSYAPFEFLEVFTAYTVSANTNSRSSPNLIQSLGDWTLGARGAKRWAPGLWAGADLRFMTFSGVGNQDVDRYAFGFAPRLIATYDVPEIRPELPLVRVHGNLGFLFDGTGDLAGSTPLNASEEYGLGVNRYHRFSLGLGVEAPLRAFIPFLEFGLAYPLGVESGGLIAPDGRTVSSFSAAQKTFTLGAKVTALKDVTFNVGAELGLSRTVGLGVPATPPVNFFLGASYTVDPFSRGGTTKIVETVRERPVTVEVPVAPQTVQVSGVVLDAKTRQPLPGVLVMIPGAGLPPVATDPQTGRFLTYPLPGGAIRIAIQKDGYRLAERDLTLVPGQPQTVEVALESMAQPATLSFSTTAQKKPVAATLRLSGPQKQELATSAAAPTKLVLPPGHYLVDVMAPGYLAQTREVQVAEGTAQSFAFDLKPAPKKKLVTVADNKLALLQQVQFADGKAVIQANSQPLLAQVVDVIVRNNIQRVRVEAHTDNQGNPAANLKLSQERAQAVATFLAQSGLDAARMEVQGYGDARPIAPNLTPRGKELNRRVEFIILEQ</sequence>
<dbReference type="PANTHER" id="PTHR30329:SF21">
    <property type="entry name" value="LIPOPROTEIN YIAD-RELATED"/>
    <property type="match status" value="1"/>
</dbReference>
<keyword evidence="2 4" id="KW-0472">Membrane</keyword>
<dbReference type="RefSeq" id="WP_002615116.1">
    <property type="nucleotide sequence ID" value="NC_014623.1"/>
</dbReference>
<feature type="chain" id="PRO_5004167459" evidence="6">
    <location>
        <begin position="37"/>
        <end position="723"/>
    </location>
</feature>
<dbReference type="Gene3D" id="3.30.1330.60">
    <property type="entry name" value="OmpA-like domain"/>
    <property type="match status" value="1"/>
</dbReference>
<dbReference type="PATRIC" id="fig|378806.16.peg.4643"/>
<dbReference type="CDD" id="cd07185">
    <property type="entry name" value="OmpA_C-like"/>
    <property type="match status" value="1"/>
</dbReference>
<name>Q08YQ4_STIAD</name>
<dbReference type="GO" id="GO:0009279">
    <property type="term" value="C:cell outer membrane"/>
    <property type="evidence" value="ECO:0007669"/>
    <property type="project" value="UniProtKB-SubCell"/>
</dbReference>
<dbReference type="InterPro" id="IPR036737">
    <property type="entry name" value="OmpA-like_sf"/>
</dbReference>
<protein>
    <submittedName>
        <fullName evidence="8">OmpA family protein</fullName>
    </submittedName>
</protein>
<dbReference type="InterPro" id="IPR008969">
    <property type="entry name" value="CarboxyPept-like_regulatory"/>
</dbReference>
<evidence type="ECO:0000256" key="6">
    <source>
        <dbReference type="SAM" id="SignalP"/>
    </source>
</evidence>
<evidence type="ECO:0000256" key="3">
    <source>
        <dbReference type="ARBA" id="ARBA00023237"/>
    </source>
</evidence>
<feature type="compositionally biased region" description="Low complexity" evidence="5">
    <location>
        <begin position="46"/>
        <end position="83"/>
    </location>
</feature>
<dbReference type="PRINTS" id="PR01023">
    <property type="entry name" value="NAFLGMOTY"/>
</dbReference>
<dbReference type="InterPro" id="IPR006664">
    <property type="entry name" value="OMP_bac"/>
</dbReference>
<dbReference type="Pfam" id="PF00691">
    <property type="entry name" value="OmpA"/>
    <property type="match status" value="1"/>
</dbReference>
<evidence type="ECO:0000313" key="8">
    <source>
        <dbReference type="EMBL" id="EAU65614.1"/>
    </source>
</evidence>
<evidence type="ECO:0000259" key="7">
    <source>
        <dbReference type="PROSITE" id="PS51123"/>
    </source>
</evidence>
<keyword evidence="6" id="KW-0732">Signal</keyword>
<organism evidence="8 9">
    <name type="scientific">Stigmatella aurantiaca (strain DW4/3-1)</name>
    <dbReference type="NCBI Taxonomy" id="378806"/>
    <lineage>
        <taxon>Bacteria</taxon>
        <taxon>Pseudomonadati</taxon>
        <taxon>Myxococcota</taxon>
        <taxon>Myxococcia</taxon>
        <taxon>Myxococcales</taxon>
        <taxon>Cystobacterineae</taxon>
        <taxon>Archangiaceae</taxon>
        <taxon>Stigmatella</taxon>
    </lineage>
</organism>
<dbReference type="SUPFAM" id="SSF103088">
    <property type="entry name" value="OmpA-like"/>
    <property type="match status" value="1"/>
</dbReference>
<keyword evidence="3" id="KW-0998">Cell outer membrane</keyword>
<dbReference type="InterPro" id="IPR050330">
    <property type="entry name" value="Bact_OuterMem_StrucFunc"/>
</dbReference>
<accession>Q08YQ4</accession>
<evidence type="ECO:0000313" key="9">
    <source>
        <dbReference type="Proteomes" id="UP000032702"/>
    </source>
</evidence>
<dbReference type="SUPFAM" id="SSF49464">
    <property type="entry name" value="Carboxypeptidase regulatory domain-like"/>
    <property type="match status" value="1"/>
</dbReference>
<dbReference type="PRINTS" id="PR01021">
    <property type="entry name" value="OMPADOMAIN"/>
</dbReference>
<comment type="subcellular location">
    <subcellularLocation>
        <location evidence="1">Cell outer membrane</location>
    </subcellularLocation>
</comment>
<dbReference type="OrthoDB" id="9792021at2"/>
<reference evidence="8 9" key="1">
    <citation type="submission" date="2006-04" db="EMBL/GenBank/DDBJ databases">
        <authorList>
            <person name="Nierman W.C."/>
        </authorList>
    </citation>
    <scope>NUCLEOTIDE SEQUENCE [LARGE SCALE GENOMIC DNA]</scope>
    <source>
        <strain evidence="8 9">DW4/3-1</strain>
    </source>
</reference>
<feature type="domain" description="OmpA-like" evidence="7">
    <location>
        <begin position="607"/>
        <end position="723"/>
    </location>
</feature>
<evidence type="ECO:0000256" key="1">
    <source>
        <dbReference type="ARBA" id="ARBA00004442"/>
    </source>
</evidence>
<evidence type="ECO:0000256" key="5">
    <source>
        <dbReference type="SAM" id="MobiDB-lite"/>
    </source>
</evidence>
<proteinExistence type="predicted"/>
<feature type="signal peptide" evidence="6">
    <location>
        <begin position="1"/>
        <end position="36"/>
    </location>
</feature>
<comment type="caution">
    <text evidence="8">The sequence shown here is derived from an EMBL/GenBank/DDBJ whole genome shotgun (WGS) entry which is preliminary data.</text>
</comment>
<gene>
    <name evidence="8" type="ORF">STIAU_7487</name>
</gene>
<dbReference type="PANTHER" id="PTHR30329">
    <property type="entry name" value="STATOR ELEMENT OF FLAGELLAR MOTOR COMPLEX"/>
    <property type="match status" value="1"/>
</dbReference>
<dbReference type="EMBL" id="AAMD01000077">
    <property type="protein sequence ID" value="EAU65614.1"/>
    <property type="molecule type" value="Genomic_DNA"/>
</dbReference>
<evidence type="ECO:0000256" key="2">
    <source>
        <dbReference type="ARBA" id="ARBA00023136"/>
    </source>
</evidence>
<dbReference type="Gene3D" id="2.60.40.1120">
    <property type="entry name" value="Carboxypeptidase-like, regulatory domain"/>
    <property type="match status" value="2"/>
</dbReference>
<dbReference type="Proteomes" id="UP000032702">
    <property type="component" value="Unassembled WGS sequence"/>
</dbReference>
<dbReference type="PROSITE" id="PS51123">
    <property type="entry name" value="OMPA_2"/>
    <property type="match status" value="1"/>
</dbReference>
<dbReference type="Pfam" id="PF13620">
    <property type="entry name" value="CarboxypepD_reg"/>
    <property type="match status" value="1"/>
</dbReference>
<evidence type="ECO:0000256" key="4">
    <source>
        <dbReference type="PROSITE-ProRule" id="PRU00473"/>
    </source>
</evidence>
<dbReference type="InterPro" id="IPR006665">
    <property type="entry name" value="OmpA-like"/>
</dbReference>